<organism evidence="6 7">
    <name type="scientific">Rubneribacter badeniensis</name>
    <dbReference type="NCBI Taxonomy" id="2070688"/>
    <lineage>
        <taxon>Bacteria</taxon>
        <taxon>Bacillati</taxon>
        <taxon>Actinomycetota</taxon>
        <taxon>Coriobacteriia</taxon>
        <taxon>Eggerthellales</taxon>
        <taxon>Eggerthellaceae</taxon>
        <taxon>Rubneribacter</taxon>
    </lineage>
</organism>
<keyword evidence="4" id="KW-0472">Membrane</keyword>
<evidence type="ECO:0000256" key="4">
    <source>
        <dbReference type="SAM" id="Phobius"/>
    </source>
</evidence>
<feature type="transmembrane region" description="Helical" evidence="4">
    <location>
        <begin position="45"/>
        <end position="63"/>
    </location>
</feature>
<keyword evidence="4" id="KW-0812">Transmembrane</keyword>
<gene>
    <name evidence="6" type="ORF">C2L80_12300</name>
</gene>
<dbReference type="PROSITE" id="PS50043">
    <property type="entry name" value="HTH_LUXR_2"/>
    <property type="match status" value="1"/>
</dbReference>
<accession>A0A2K2U248</accession>
<feature type="domain" description="HTH luxR-type" evidence="5">
    <location>
        <begin position="127"/>
        <end position="192"/>
    </location>
</feature>
<sequence>MTELTLLATRGIVLVGVALPFAAACASVVRASYFDEPARSDTLLALYRLVAFAGAVVGSLALGEAQGDAAAALFAVAFCAGSLAVGAVLGRTWRAAEAAEARAVEKLRALVERYRESESSPQTRCVRAARAYGLTRREEDMLLLIVEGRTQPEIARELYVSRDTVKTHVRNLYRKMGVSGKAELVEAMSAAEPARRLG</sequence>
<evidence type="ECO:0000259" key="5">
    <source>
        <dbReference type="PROSITE" id="PS50043"/>
    </source>
</evidence>
<dbReference type="CDD" id="cd06170">
    <property type="entry name" value="LuxR_C_like"/>
    <property type="match status" value="1"/>
</dbReference>
<dbReference type="Proteomes" id="UP000236488">
    <property type="component" value="Unassembled WGS sequence"/>
</dbReference>
<evidence type="ECO:0000256" key="3">
    <source>
        <dbReference type="ARBA" id="ARBA00023163"/>
    </source>
</evidence>
<dbReference type="InterPro" id="IPR016032">
    <property type="entry name" value="Sig_transdc_resp-reg_C-effctor"/>
</dbReference>
<reference evidence="6 7" key="1">
    <citation type="journal article" date="2018" name="Int. J. Syst. Evol. Microbiol.">
        <title>Rubneribacter badeniensis gen. nov., sp. nov. and Enteroscipio rubneri gen. nov., sp. nov., new members of the Eggerthellaceae isolated from human faeces.</title>
        <authorList>
            <person name="Danylec N."/>
            <person name="Gobl A."/>
            <person name="Stoll D.A."/>
            <person name="Hetzer B."/>
            <person name="Kulling S.E."/>
            <person name="Huch M."/>
        </authorList>
    </citation>
    <scope>NUCLEOTIDE SEQUENCE [LARGE SCALE GENOMIC DNA]</scope>
    <source>
        <strain evidence="6 7">ResAG-85</strain>
    </source>
</reference>
<keyword evidence="4" id="KW-1133">Transmembrane helix</keyword>
<dbReference type="PRINTS" id="PR00038">
    <property type="entry name" value="HTHLUXR"/>
</dbReference>
<comment type="caution">
    <text evidence="6">The sequence shown here is derived from an EMBL/GenBank/DDBJ whole genome shotgun (WGS) entry which is preliminary data.</text>
</comment>
<dbReference type="InterPro" id="IPR036388">
    <property type="entry name" value="WH-like_DNA-bd_sf"/>
</dbReference>
<evidence type="ECO:0000313" key="6">
    <source>
        <dbReference type="EMBL" id="PNV64371.1"/>
    </source>
</evidence>
<evidence type="ECO:0000313" key="7">
    <source>
        <dbReference type="Proteomes" id="UP000236488"/>
    </source>
</evidence>
<protein>
    <submittedName>
        <fullName evidence="6">LuxR family transcriptional regulator</fullName>
    </submittedName>
</protein>
<feature type="transmembrane region" description="Helical" evidence="4">
    <location>
        <begin position="69"/>
        <end position="89"/>
    </location>
</feature>
<keyword evidence="7" id="KW-1185">Reference proteome</keyword>
<name>A0A2K2U248_9ACTN</name>
<evidence type="ECO:0000256" key="1">
    <source>
        <dbReference type="ARBA" id="ARBA00023015"/>
    </source>
</evidence>
<dbReference type="AlphaFoldDB" id="A0A2K2U248"/>
<dbReference type="Pfam" id="PF00196">
    <property type="entry name" value="GerE"/>
    <property type="match status" value="1"/>
</dbReference>
<dbReference type="SUPFAM" id="SSF46894">
    <property type="entry name" value="C-terminal effector domain of the bipartite response regulators"/>
    <property type="match status" value="1"/>
</dbReference>
<evidence type="ECO:0000256" key="2">
    <source>
        <dbReference type="ARBA" id="ARBA00023125"/>
    </source>
</evidence>
<dbReference type="PANTHER" id="PTHR44688:SF16">
    <property type="entry name" value="DNA-BINDING TRANSCRIPTIONAL ACTIVATOR DEVR_DOSR"/>
    <property type="match status" value="1"/>
</dbReference>
<feature type="transmembrane region" description="Helical" evidence="4">
    <location>
        <begin position="12"/>
        <end position="33"/>
    </location>
</feature>
<dbReference type="PANTHER" id="PTHR44688">
    <property type="entry name" value="DNA-BINDING TRANSCRIPTIONAL ACTIVATOR DEVR_DOSR"/>
    <property type="match status" value="1"/>
</dbReference>
<dbReference type="SMART" id="SM00421">
    <property type="entry name" value="HTH_LUXR"/>
    <property type="match status" value="1"/>
</dbReference>
<keyword evidence="3" id="KW-0804">Transcription</keyword>
<proteinExistence type="predicted"/>
<dbReference type="Gene3D" id="1.10.10.10">
    <property type="entry name" value="Winged helix-like DNA-binding domain superfamily/Winged helix DNA-binding domain"/>
    <property type="match status" value="1"/>
</dbReference>
<dbReference type="InterPro" id="IPR000792">
    <property type="entry name" value="Tscrpt_reg_LuxR_C"/>
</dbReference>
<dbReference type="RefSeq" id="WP_087193911.1">
    <property type="nucleotide sequence ID" value="NZ_DBEYRC010000117.1"/>
</dbReference>
<keyword evidence="2" id="KW-0238">DNA-binding</keyword>
<dbReference type="EMBL" id="PPEL01000107">
    <property type="protein sequence ID" value="PNV64371.1"/>
    <property type="molecule type" value="Genomic_DNA"/>
</dbReference>
<dbReference type="GO" id="GO:0006355">
    <property type="term" value="P:regulation of DNA-templated transcription"/>
    <property type="evidence" value="ECO:0007669"/>
    <property type="project" value="InterPro"/>
</dbReference>
<dbReference type="GO" id="GO:0003677">
    <property type="term" value="F:DNA binding"/>
    <property type="evidence" value="ECO:0007669"/>
    <property type="project" value="UniProtKB-KW"/>
</dbReference>
<keyword evidence="1" id="KW-0805">Transcription regulation</keyword>